<reference evidence="3 4" key="1">
    <citation type="submission" date="2017-04" db="EMBL/GenBank/DDBJ databases">
        <title>Monoglobus pectinilyticus 14 draft genome.</title>
        <authorList>
            <person name="Kim C."/>
            <person name="Rosendale D.I."/>
            <person name="Kelly W.J."/>
            <person name="Tannock G.W."/>
            <person name="Patchett M.L."/>
            <person name="Jordens J.Z."/>
        </authorList>
    </citation>
    <scope>NUCLEOTIDE SEQUENCE [LARGE SCALE GENOMIC DNA]</scope>
    <source>
        <strain evidence="3 4">14</strain>
    </source>
</reference>
<evidence type="ECO:0000256" key="1">
    <source>
        <dbReference type="SAM" id="SignalP"/>
    </source>
</evidence>
<proteinExistence type="predicted"/>
<dbReference type="KEGG" id="mpec:B9O19_00671"/>
<dbReference type="PROSITE" id="PS00380">
    <property type="entry name" value="RHODANESE_1"/>
    <property type="match status" value="1"/>
</dbReference>
<keyword evidence="4" id="KW-1185">Reference proteome</keyword>
<feature type="chain" id="PRO_5039473121" evidence="1">
    <location>
        <begin position="25"/>
        <end position="144"/>
    </location>
</feature>
<accession>A0A2K9P0Q6</accession>
<dbReference type="SMART" id="SM00450">
    <property type="entry name" value="RHOD"/>
    <property type="match status" value="1"/>
</dbReference>
<keyword evidence="1" id="KW-0732">Signal</keyword>
<dbReference type="Gene3D" id="3.40.250.10">
    <property type="entry name" value="Rhodanese-like domain"/>
    <property type="match status" value="1"/>
</dbReference>
<dbReference type="PROSITE" id="PS50206">
    <property type="entry name" value="RHODANESE_3"/>
    <property type="match status" value="1"/>
</dbReference>
<dbReference type="SUPFAM" id="SSF52821">
    <property type="entry name" value="Rhodanese/Cell cycle control phosphatase"/>
    <property type="match status" value="1"/>
</dbReference>
<dbReference type="Proteomes" id="UP000235589">
    <property type="component" value="Chromosome"/>
</dbReference>
<dbReference type="Pfam" id="PF00581">
    <property type="entry name" value="Rhodanese"/>
    <property type="match status" value="1"/>
</dbReference>
<sequence>MKRKIIICFILTAITLLSSCAAKSVGIIPSSETPDSAAGVYHKISSEEAKIMMESGGVTVVDVRRPEEYAEKHIPGAILVSNETIAEKSDEMLPDKEAVLLIYCRTGVRSKQASDKLIKLGYKNVYDFGGIADWQYETESGVTE</sequence>
<dbReference type="PANTHER" id="PTHR44086:SF10">
    <property type="entry name" value="THIOSULFATE SULFURTRANSFERASE_RHODANESE-LIKE DOMAIN-CONTAINING PROTEIN 3"/>
    <property type="match status" value="1"/>
</dbReference>
<evidence type="ECO:0000313" key="4">
    <source>
        <dbReference type="Proteomes" id="UP000235589"/>
    </source>
</evidence>
<feature type="signal peptide" evidence="1">
    <location>
        <begin position="1"/>
        <end position="24"/>
    </location>
</feature>
<evidence type="ECO:0000259" key="2">
    <source>
        <dbReference type="PROSITE" id="PS50206"/>
    </source>
</evidence>
<dbReference type="PANTHER" id="PTHR44086">
    <property type="entry name" value="THIOSULFATE SULFURTRANSFERASE RDL2, MITOCHONDRIAL-RELATED"/>
    <property type="match status" value="1"/>
</dbReference>
<evidence type="ECO:0000313" key="3">
    <source>
        <dbReference type="EMBL" id="AUO18854.1"/>
    </source>
</evidence>
<dbReference type="GO" id="GO:0004792">
    <property type="term" value="F:thiosulfate-cyanide sulfurtransferase activity"/>
    <property type="evidence" value="ECO:0007669"/>
    <property type="project" value="InterPro"/>
</dbReference>
<dbReference type="InterPro" id="IPR036873">
    <property type="entry name" value="Rhodanese-like_dom_sf"/>
</dbReference>
<feature type="domain" description="Rhodanese" evidence="2">
    <location>
        <begin position="54"/>
        <end position="143"/>
    </location>
</feature>
<dbReference type="InterPro" id="IPR001763">
    <property type="entry name" value="Rhodanese-like_dom"/>
</dbReference>
<keyword evidence="3" id="KW-0808">Transferase</keyword>
<gene>
    <name evidence="3" type="ORF">B9O19_00671</name>
</gene>
<dbReference type="RefSeq" id="WP_102365106.1">
    <property type="nucleotide sequence ID" value="NZ_CP020991.1"/>
</dbReference>
<dbReference type="InterPro" id="IPR001307">
    <property type="entry name" value="Thiosulphate_STrfase_CS"/>
</dbReference>
<dbReference type="AlphaFoldDB" id="A0A2K9P0Q6"/>
<dbReference type="CDD" id="cd00158">
    <property type="entry name" value="RHOD"/>
    <property type="match status" value="1"/>
</dbReference>
<organism evidence="3 4">
    <name type="scientific">Monoglobus pectinilyticus</name>
    <dbReference type="NCBI Taxonomy" id="1981510"/>
    <lineage>
        <taxon>Bacteria</taxon>
        <taxon>Bacillati</taxon>
        <taxon>Bacillota</taxon>
        <taxon>Clostridia</taxon>
        <taxon>Monoglobales</taxon>
        <taxon>Monoglobaceae</taxon>
        <taxon>Monoglobus</taxon>
    </lineage>
</organism>
<protein>
    <submittedName>
        <fullName evidence="3">Thiosulfate sulfurtransferase</fullName>
    </submittedName>
</protein>
<dbReference type="GeneID" id="98062097"/>
<dbReference type="EMBL" id="CP020991">
    <property type="protein sequence ID" value="AUO18854.1"/>
    <property type="molecule type" value="Genomic_DNA"/>
</dbReference>
<dbReference type="OrthoDB" id="9800872at2"/>
<dbReference type="PROSITE" id="PS51257">
    <property type="entry name" value="PROKAR_LIPOPROTEIN"/>
    <property type="match status" value="1"/>
</dbReference>
<name>A0A2K9P0Q6_9FIRM</name>